<comment type="caution">
    <text evidence="3">The sequence shown here is derived from an EMBL/GenBank/DDBJ whole genome shotgun (WGS) entry which is preliminary data.</text>
</comment>
<feature type="region of interest" description="Disordered" evidence="1">
    <location>
        <begin position="1"/>
        <end position="38"/>
    </location>
</feature>
<dbReference type="Gene3D" id="1.10.530.10">
    <property type="match status" value="1"/>
</dbReference>
<keyword evidence="4" id="KW-1185">Reference proteome</keyword>
<dbReference type="SUPFAM" id="SSF53955">
    <property type="entry name" value="Lysozyme-like"/>
    <property type="match status" value="1"/>
</dbReference>
<dbReference type="EMBL" id="JBHSQB010000009">
    <property type="protein sequence ID" value="MFC6097619.1"/>
    <property type="molecule type" value="Genomic_DNA"/>
</dbReference>
<dbReference type="PROSITE" id="PS50835">
    <property type="entry name" value="IG_LIKE"/>
    <property type="match status" value="1"/>
</dbReference>
<name>A0ABW1PQV5_9FLAO</name>
<evidence type="ECO:0000313" key="3">
    <source>
        <dbReference type="EMBL" id="MFC6097619.1"/>
    </source>
</evidence>
<sequence length="1283" mass="142310">METETIDNNEAKVQDKYDQEQKKQAEEQQQKEAEKSEHDDKYFVVHGATCVCNKAEDITKEAKIEVTSHKKLVINDSDGKFAVTEDDKTINPPTATYGKCTLKPSSSGNMPCAPAFGPKWDKTYDKKIVSGKTVLTEISTLQCTVGGTISIKKHGQTNTVVKEHAENTDPAEQMLINPAVQKPVLEQAFPVVDTIVLKNITGRTNFTELSSAKSKEVEKIRIRKNDECVFTAKLKSGNSDLTSWVIYEGTKKSFVREQTGPQFQNAFLALGTYRVEGYGKPKSPDYSDGRYDKNYTDCSIDVEVLENKLDGNSLGTKDGDVFSRVDKAKTNRLRQNFPAVFKAKFLLEPNQEELQRLKFFAKDEAGNLITDGTQNGNSYTFIPTNTTSQYTITADYTNENGVVETQTFSAKTENLSVLSITNAAEVIRPETPMKFSVGNTQYKSSNNITSEEGNQIKWNLNGRPVGTGSSINLSGSNFLKLGNYVVEAFVNTSNAFGPKSKDEADDWRFSVKHNDVVSISFPEQTKAGRKFTLKADKFIMPKNDEEKVVWDVNGKQIEANAIDVKIAKPGKLTVTCKINRQPGIKQIIDIKQAELLDVVFTDKNGVKMQKASWGHKANIYIKHKELLGEDFKVQIIDDSNAKVVHETAIKKYDGALIPMSFDGKMKSSAGGHTKFHIKIEAQELTVKNEEVKFPKAGSFTITSDREIFDAMLGEENASKKHTAVDYDKISWFYAHTTGIPANEELTVEVWQSVFGFDKDMKYTTKAKVDESGVLKCQIKWSKIPKIKEMRKVYIQVKNKNGDSLYDADGKTEEATVLLLFAPAAVKMVENKSAVIVGTSPAVKAGGCPNCQKPVTVAELKQIFTQADDTTLSKVADYYTKHMKDLGMDTCWNKAHFFAQAVVESGLKLHVKSGENFNWYYKGLITTFAAFQTTEGRKKAELWGRAVLKPALPGVSDENQKNIANWAYSPTSAKGKELGNTKADDGWNFRGKGLVQLTGRKAYEYANTYTLKENSNIVENPNLVLTDEGIAVLSSMAFFKWKNINTLTNGKMDTKPISIKVGKEVDGSYTKKQNAFKDFTSKVFKVESCVYGKSEPIPGKAPWVPFALKEIGQKAILGKKDNNPRISEYFDASSNGKGSNEETNWCGAFVSWCFVQAGYTPPALSCRAAMWQFWKQDKPIYGSAAVIDWDDNQEAKPDGKGGAVGGSGHITFVIGISEDGNHYYCVGGNQGGSPGARTVKISKYSKSDIDWFVIPPNYTPIADEYKLKIMKSEADVDKASTTRN</sequence>
<dbReference type="InterPro" id="IPR007110">
    <property type="entry name" value="Ig-like_dom"/>
</dbReference>
<gene>
    <name evidence="3" type="ORF">ACFPVY_13260</name>
</gene>
<dbReference type="InterPro" id="IPR025460">
    <property type="entry name" value="DUF4280"/>
</dbReference>
<evidence type="ECO:0000256" key="1">
    <source>
        <dbReference type="SAM" id="MobiDB-lite"/>
    </source>
</evidence>
<dbReference type="Proteomes" id="UP001596287">
    <property type="component" value="Unassembled WGS sequence"/>
</dbReference>
<feature type="compositionally biased region" description="Basic and acidic residues" evidence="1">
    <location>
        <begin position="9"/>
        <end position="38"/>
    </location>
</feature>
<evidence type="ECO:0000259" key="2">
    <source>
        <dbReference type="PROSITE" id="PS50835"/>
    </source>
</evidence>
<organism evidence="3 4">
    <name type="scientific">Flavobacterium qiangtangense</name>
    <dbReference type="NCBI Taxonomy" id="1442595"/>
    <lineage>
        <taxon>Bacteria</taxon>
        <taxon>Pseudomonadati</taxon>
        <taxon>Bacteroidota</taxon>
        <taxon>Flavobacteriia</taxon>
        <taxon>Flavobacteriales</taxon>
        <taxon>Flavobacteriaceae</taxon>
        <taxon>Flavobacterium</taxon>
    </lineage>
</organism>
<feature type="domain" description="Ig-like" evidence="2">
    <location>
        <begin position="1123"/>
        <end position="1241"/>
    </location>
</feature>
<dbReference type="InterPro" id="IPR023346">
    <property type="entry name" value="Lysozyme-like_dom_sf"/>
</dbReference>
<dbReference type="RefSeq" id="WP_379792581.1">
    <property type="nucleotide sequence ID" value="NZ_JBHSQB010000009.1"/>
</dbReference>
<dbReference type="Pfam" id="PF14107">
    <property type="entry name" value="DUF4280"/>
    <property type="match status" value="1"/>
</dbReference>
<proteinExistence type="predicted"/>
<evidence type="ECO:0000313" key="4">
    <source>
        <dbReference type="Proteomes" id="UP001596287"/>
    </source>
</evidence>
<reference evidence="4" key="1">
    <citation type="journal article" date="2019" name="Int. J. Syst. Evol. Microbiol.">
        <title>The Global Catalogue of Microorganisms (GCM) 10K type strain sequencing project: providing services to taxonomists for standard genome sequencing and annotation.</title>
        <authorList>
            <consortium name="The Broad Institute Genomics Platform"/>
            <consortium name="The Broad Institute Genome Sequencing Center for Infectious Disease"/>
            <person name="Wu L."/>
            <person name="Ma J."/>
        </authorList>
    </citation>
    <scope>NUCLEOTIDE SEQUENCE [LARGE SCALE GENOMIC DNA]</scope>
    <source>
        <strain evidence="4">CCUG 49679</strain>
    </source>
</reference>
<accession>A0ABW1PQV5</accession>
<protein>
    <submittedName>
        <fullName evidence="3">PAAR-like protein</fullName>
    </submittedName>
</protein>